<name>A0ABS4GUW2_9BACL</name>
<evidence type="ECO:0000313" key="7">
    <source>
        <dbReference type="EMBL" id="MBP1934070.1"/>
    </source>
</evidence>
<accession>A0ABS4GUW2</accession>
<comment type="subcellular location">
    <subcellularLocation>
        <location evidence="1">Membrane</location>
        <topology evidence="1">Multi-pass membrane protein</topology>
    </subcellularLocation>
</comment>
<feature type="transmembrane region" description="Helical" evidence="6">
    <location>
        <begin position="348"/>
        <end position="369"/>
    </location>
</feature>
<feature type="transmembrane region" description="Helical" evidence="6">
    <location>
        <begin position="141"/>
        <end position="161"/>
    </location>
</feature>
<feature type="transmembrane region" description="Helical" evidence="6">
    <location>
        <begin position="285"/>
        <end position="303"/>
    </location>
</feature>
<feature type="transmembrane region" description="Helical" evidence="6">
    <location>
        <begin position="243"/>
        <end position="265"/>
    </location>
</feature>
<keyword evidence="3 6" id="KW-0812">Transmembrane</keyword>
<keyword evidence="8" id="KW-1185">Reference proteome</keyword>
<reference evidence="7 8" key="1">
    <citation type="submission" date="2021-03" db="EMBL/GenBank/DDBJ databases">
        <title>Genomic Encyclopedia of Type Strains, Phase IV (KMG-IV): sequencing the most valuable type-strain genomes for metagenomic binning, comparative biology and taxonomic classification.</title>
        <authorList>
            <person name="Goeker M."/>
        </authorList>
    </citation>
    <scope>NUCLEOTIDE SEQUENCE [LARGE SCALE GENOMIC DNA]</scope>
    <source>
        <strain evidence="7 8">DSM 24738</strain>
    </source>
</reference>
<feature type="transmembrane region" description="Helical" evidence="6">
    <location>
        <begin position="112"/>
        <end position="129"/>
    </location>
</feature>
<comment type="similarity">
    <text evidence="2">Belongs to the purine-cytosine permease (2.A.39) family.</text>
</comment>
<dbReference type="EMBL" id="JAGGKT010000016">
    <property type="protein sequence ID" value="MBP1934070.1"/>
    <property type="molecule type" value="Genomic_DNA"/>
</dbReference>
<proteinExistence type="inferred from homology"/>
<feature type="transmembrane region" description="Helical" evidence="6">
    <location>
        <begin position="54"/>
        <end position="72"/>
    </location>
</feature>
<keyword evidence="4 6" id="KW-1133">Transmembrane helix</keyword>
<feature type="transmembrane region" description="Helical" evidence="6">
    <location>
        <begin position="26"/>
        <end position="48"/>
    </location>
</feature>
<dbReference type="Pfam" id="PF02133">
    <property type="entry name" value="Transp_cyt_pur"/>
    <property type="match status" value="1"/>
</dbReference>
<evidence type="ECO:0000256" key="2">
    <source>
        <dbReference type="ARBA" id="ARBA00008974"/>
    </source>
</evidence>
<feature type="transmembrane region" description="Helical" evidence="6">
    <location>
        <begin position="168"/>
        <end position="185"/>
    </location>
</feature>
<organism evidence="7 8">
    <name type="scientific">Ammoniphilus resinae</name>
    <dbReference type="NCBI Taxonomy" id="861532"/>
    <lineage>
        <taxon>Bacteria</taxon>
        <taxon>Bacillati</taxon>
        <taxon>Bacillota</taxon>
        <taxon>Bacilli</taxon>
        <taxon>Bacillales</taxon>
        <taxon>Paenibacillaceae</taxon>
        <taxon>Aneurinibacillus group</taxon>
        <taxon>Ammoniphilus</taxon>
    </lineage>
</organism>
<dbReference type="InterPro" id="IPR001248">
    <property type="entry name" value="Pur-cyt_permease"/>
</dbReference>
<dbReference type="RefSeq" id="WP_209812078.1">
    <property type="nucleotide sequence ID" value="NZ_JAGGKT010000016.1"/>
</dbReference>
<protein>
    <submittedName>
        <fullName evidence="7">Cytosine permease</fullName>
    </submittedName>
</protein>
<evidence type="ECO:0000256" key="4">
    <source>
        <dbReference type="ARBA" id="ARBA00022989"/>
    </source>
</evidence>
<evidence type="ECO:0000256" key="1">
    <source>
        <dbReference type="ARBA" id="ARBA00004141"/>
    </source>
</evidence>
<comment type="caution">
    <text evidence="7">The sequence shown here is derived from an EMBL/GenBank/DDBJ whole genome shotgun (WGS) entry which is preliminary data.</text>
</comment>
<evidence type="ECO:0000256" key="6">
    <source>
        <dbReference type="SAM" id="Phobius"/>
    </source>
</evidence>
<evidence type="ECO:0000256" key="3">
    <source>
        <dbReference type="ARBA" id="ARBA00022692"/>
    </source>
</evidence>
<evidence type="ECO:0000256" key="5">
    <source>
        <dbReference type="ARBA" id="ARBA00023136"/>
    </source>
</evidence>
<sequence>MEKNSIEKFGLEPVPEDQKTTRWYEFAIIQFSFSANAGNFLVPALAVLQGGLSMGWALLSTLIGAGMAYLMVSLMSYSGAQYGIPAQFAMRAMLGVKGARYVSSPARCMTSLYWFSVQIVGGTLMIQALSEQMWKVELPFLPVSLTLAFCMSILAVVGFDAVKNITRYGLPLLTLGSVTFLYVFITSPAENFMFTNVWNSQSATNTWTAKVFFAGLAFIQYIPGSASSADLARYAKSAKEAHWGLLLGNALGFLVTAIIATYAAAASGDWNPYVAVYQATSSIPALLIIFSSGMLAMVIINMFNAYSGGFSLLNSFPGLGRIRSTLYFCIVATVLGCFPTIVEEAKEYISVLGYLIAPVIGVVGADFLVIKKRKIDLSVLTGSYTYNQRGITMIFIGTFLAFVLPASWIPGVIAFFVSGVGYCVWTIAVSRPKPSVIEG</sequence>
<gene>
    <name evidence="7" type="ORF">J2Z37_004087</name>
</gene>
<dbReference type="Gene3D" id="1.10.4160.10">
    <property type="entry name" value="Hydantoin permease"/>
    <property type="match status" value="1"/>
</dbReference>
<dbReference type="InterPro" id="IPR030191">
    <property type="entry name" value="CodB"/>
</dbReference>
<dbReference type="PANTHER" id="PTHR30569:SF0">
    <property type="entry name" value="CYTOSINE PERMEASE"/>
    <property type="match status" value="1"/>
</dbReference>
<keyword evidence="5 6" id="KW-0472">Membrane</keyword>
<dbReference type="Proteomes" id="UP001519343">
    <property type="component" value="Unassembled WGS sequence"/>
</dbReference>
<feature type="transmembrane region" description="Helical" evidence="6">
    <location>
        <begin position="324"/>
        <end position="342"/>
    </location>
</feature>
<feature type="transmembrane region" description="Helical" evidence="6">
    <location>
        <begin position="390"/>
        <end position="406"/>
    </location>
</feature>
<feature type="transmembrane region" description="Helical" evidence="6">
    <location>
        <begin position="205"/>
        <end position="222"/>
    </location>
</feature>
<dbReference type="PANTHER" id="PTHR30569">
    <property type="entry name" value="CYTOSINE TRANSPORTER CODB"/>
    <property type="match status" value="1"/>
</dbReference>
<evidence type="ECO:0000313" key="8">
    <source>
        <dbReference type="Proteomes" id="UP001519343"/>
    </source>
</evidence>